<dbReference type="Gene3D" id="1.20.120.1710">
    <property type="match status" value="1"/>
</dbReference>
<dbReference type="InterPro" id="IPR026591">
    <property type="entry name" value="Sirtuin_cat_small_dom_sf"/>
</dbReference>
<keyword evidence="4" id="KW-0678">Repressor</keyword>
<keyword evidence="7 12" id="KW-0862">Zinc</keyword>
<evidence type="ECO:0000256" key="3">
    <source>
        <dbReference type="ARBA" id="ARBA00006924"/>
    </source>
</evidence>
<feature type="active site" description="Proton acceptor" evidence="12">
    <location>
        <position position="288"/>
    </location>
</feature>
<accession>A0A1V2KYD8</accession>
<keyword evidence="16" id="KW-1185">Reference proteome</keyword>
<sequence length="489" mass="54721">MLFRETSKEHKMDSESKRPREDELGESGEPGEQGNKQKVHKPGAAPSTNGSINDSTNGSTNGSNGSNETSWAKVDGSWKLPQISKAQSAEAKRFLKTQGMKAFLSKYLPEGPTTRSLLELTLLLGFFPLTQGEEVDDERNFNRAIKMLQKAMNRAVSTRSRLPDFNKVSQAVEAIQNANKILVLTGAGISTSLGIPDFRSSKGIYAMVGDLKVEDPQEVFDLQTFKADPEIFYQVAHMVLPPENVWTATHQFIKLLSDKGKLLRNYTQNIDNIEATVGIPKEQYIQCHGSFATAICRTCKREIEGHKIYKIIRKQEMPVCSRCYEKRREFLKYNDNAGDMGIMKPGITFFGEDLPENFHVNIENDCRECDLVVCIGTSLKVSPVNDIVNLVGEDVPQILINKDDITHSEFDVTLLGLCDEVVTFLSDELNWELDHKDVTKFHNDGLVLKELDADVGLYAVDCPGRVEREKKQAEEKLANKGDEPIPSDD</sequence>
<dbReference type="GO" id="GO:0070403">
    <property type="term" value="F:NAD+ binding"/>
    <property type="evidence" value="ECO:0007669"/>
    <property type="project" value="InterPro"/>
</dbReference>
<comment type="subcellular location">
    <subcellularLocation>
        <location evidence="2">Nucleus</location>
    </subcellularLocation>
</comment>
<feature type="binding site" evidence="12">
    <location>
        <position position="320"/>
    </location>
    <ligand>
        <name>Zn(2+)</name>
        <dbReference type="ChEBI" id="CHEBI:29105"/>
    </ligand>
</feature>
<evidence type="ECO:0000313" key="15">
    <source>
        <dbReference type="EMBL" id="ONH64658.1"/>
    </source>
</evidence>
<evidence type="ECO:0000259" key="14">
    <source>
        <dbReference type="PROSITE" id="PS50305"/>
    </source>
</evidence>
<feature type="binding site" evidence="12">
    <location>
        <position position="299"/>
    </location>
    <ligand>
        <name>Zn(2+)</name>
        <dbReference type="ChEBI" id="CHEBI:29105"/>
    </ligand>
</feature>
<keyword evidence="10" id="KW-0804">Transcription</keyword>
<evidence type="ECO:0000256" key="4">
    <source>
        <dbReference type="ARBA" id="ARBA00022491"/>
    </source>
</evidence>
<evidence type="ECO:0000256" key="5">
    <source>
        <dbReference type="ARBA" id="ARBA00022679"/>
    </source>
</evidence>
<evidence type="ECO:0000256" key="2">
    <source>
        <dbReference type="ARBA" id="ARBA00004123"/>
    </source>
</evidence>
<dbReference type="STRING" id="36022.A0A1V2KYD8"/>
<feature type="region of interest" description="Disordered" evidence="13">
    <location>
        <begin position="470"/>
        <end position="489"/>
    </location>
</feature>
<gene>
    <name evidence="15" type="ORF">BON22_5497</name>
</gene>
<feature type="compositionally biased region" description="Basic and acidic residues" evidence="13">
    <location>
        <begin position="1"/>
        <end position="22"/>
    </location>
</feature>
<evidence type="ECO:0000256" key="8">
    <source>
        <dbReference type="ARBA" id="ARBA00023015"/>
    </source>
</evidence>
<keyword evidence="11" id="KW-0539">Nucleus</keyword>
<dbReference type="InterPro" id="IPR029035">
    <property type="entry name" value="DHS-like_NAD/FAD-binding_dom"/>
</dbReference>
<feature type="compositionally biased region" description="Low complexity" evidence="13">
    <location>
        <begin position="47"/>
        <end position="70"/>
    </location>
</feature>
<keyword evidence="8" id="KW-0805">Transcription regulation</keyword>
<evidence type="ECO:0000313" key="16">
    <source>
        <dbReference type="Proteomes" id="UP000189513"/>
    </source>
</evidence>
<feature type="domain" description="Deacetylase sirtuin-type" evidence="14">
    <location>
        <begin position="161"/>
        <end position="432"/>
    </location>
</feature>
<dbReference type="InterPro" id="IPR026590">
    <property type="entry name" value="Ssirtuin_cat_dom"/>
</dbReference>
<dbReference type="GO" id="GO:0046970">
    <property type="term" value="F:histone H4K16 deacetylase activity, NAD-dependent"/>
    <property type="evidence" value="ECO:0007669"/>
    <property type="project" value="TreeGrafter"/>
</dbReference>
<dbReference type="InterPro" id="IPR003000">
    <property type="entry name" value="Sirtuin"/>
</dbReference>
<dbReference type="InterPro" id="IPR007654">
    <property type="entry name" value="NAD-dep_histone_deAcase_SIR2_N"/>
</dbReference>
<dbReference type="InterPro" id="IPR050134">
    <property type="entry name" value="NAD-dep_sirtuin_deacylases"/>
</dbReference>
<dbReference type="GO" id="GO:0005634">
    <property type="term" value="C:nucleus"/>
    <property type="evidence" value="ECO:0007669"/>
    <property type="project" value="UniProtKB-SubCell"/>
</dbReference>
<keyword evidence="6 12" id="KW-0479">Metal-binding</keyword>
<dbReference type="PANTHER" id="PTHR11085:SF9">
    <property type="entry name" value="NAD-DEPENDENT PROTEIN DEACETYLASE SIRTUIN-1"/>
    <property type="match status" value="1"/>
</dbReference>
<dbReference type="SUPFAM" id="SSF52467">
    <property type="entry name" value="DHS-like NAD/FAD-binding domain"/>
    <property type="match status" value="1"/>
</dbReference>
<dbReference type="OMA" id="MFLKYYG"/>
<dbReference type="Pfam" id="PF02146">
    <property type="entry name" value="SIR2"/>
    <property type="match status" value="1"/>
</dbReference>
<keyword evidence="5" id="KW-0808">Transferase</keyword>
<evidence type="ECO:0000256" key="12">
    <source>
        <dbReference type="PROSITE-ProRule" id="PRU00236"/>
    </source>
</evidence>
<dbReference type="AlphaFoldDB" id="A0A1V2KYD8"/>
<comment type="caution">
    <text evidence="15">The sequence shown here is derived from an EMBL/GenBank/DDBJ whole genome shotgun (WGS) entry which is preliminary data.</text>
</comment>
<feature type="binding site" evidence="12">
    <location>
        <position position="323"/>
    </location>
    <ligand>
        <name>Zn(2+)</name>
        <dbReference type="ChEBI" id="CHEBI:29105"/>
    </ligand>
</feature>
<dbReference type="EMBL" id="MPUK01000020">
    <property type="protein sequence ID" value="ONH64658.1"/>
    <property type="molecule type" value="Genomic_DNA"/>
</dbReference>
<dbReference type="Gene3D" id="3.40.50.1220">
    <property type="entry name" value="TPP-binding domain"/>
    <property type="match status" value="1"/>
</dbReference>
<evidence type="ECO:0000256" key="10">
    <source>
        <dbReference type="ARBA" id="ARBA00023163"/>
    </source>
</evidence>
<dbReference type="Pfam" id="PF04574">
    <property type="entry name" value="DUF592"/>
    <property type="match status" value="2"/>
</dbReference>
<name>A0A1V2KYD8_CYBFA</name>
<evidence type="ECO:0000256" key="6">
    <source>
        <dbReference type="ARBA" id="ARBA00022723"/>
    </source>
</evidence>
<evidence type="ECO:0000256" key="7">
    <source>
        <dbReference type="ARBA" id="ARBA00022833"/>
    </source>
</evidence>
<comment type="similarity">
    <text evidence="3">Belongs to the sirtuin family. Class I subfamily.</text>
</comment>
<reference evidence="16" key="1">
    <citation type="journal article" date="2017" name="Genome Announc.">
        <title>Genome sequences of Cyberlindnera fabianii 65, Pichia kudriavzevii 129, and Saccharomyces cerevisiae 131 isolated from fermented masau fruits in Zimbabwe.</title>
        <authorList>
            <person name="van Rijswijck I.M.H."/>
            <person name="Derks M.F.L."/>
            <person name="Abee T."/>
            <person name="de Ridder D."/>
            <person name="Smid E.J."/>
        </authorList>
    </citation>
    <scope>NUCLEOTIDE SEQUENCE [LARGE SCALE GENOMIC DNA]</scope>
    <source>
        <strain evidence="16">65</strain>
    </source>
</reference>
<dbReference type="PANTHER" id="PTHR11085">
    <property type="entry name" value="NAD-DEPENDENT PROTEIN DEACYLASE SIRTUIN-5, MITOCHONDRIAL-RELATED"/>
    <property type="match status" value="1"/>
</dbReference>
<evidence type="ECO:0000256" key="1">
    <source>
        <dbReference type="ARBA" id="ARBA00001947"/>
    </source>
</evidence>
<feature type="compositionally biased region" description="Basic and acidic residues" evidence="13">
    <location>
        <begin position="470"/>
        <end position="483"/>
    </location>
</feature>
<dbReference type="Proteomes" id="UP000189513">
    <property type="component" value="Unassembled WGS sequence"/>
</dbReference>
<evidence type="ECO:0000256" key="11">
    <source>
        <dbReference type="ARBA" id="ARBA00023242"/>
    </source>
</evidence>
<dbReference type="GO" id="GO:0046872">
    <property type="term" value="F:metal ion binding"/>
    <property type="evidence" value="ECO:0007669"/>
    <property type="project" value="UniProtKB-KW"/>
</dbReference>
<keyword evidence="9" id="KW-0520">NAD</keyword>
<proteinExistence type="inferred from homology"/>
<dbReference type="PROSITE" id="PS50305">
    <property type="entry name" value="SIRTUIN"/>
    <property type="match status" value="1"/>
</dbReference>
<comment type="cofactor">
    <cofactor evidence="1">
        <name>Zn(2+)</name>
        <dbReference type="ChEBI" id="CHEBI:29105"/>
    </cofactor>
</comment>
<protein>
    <submittedName>
        <fullName evidence="15">NAD-dependent histone deacetylase SIR2</fullName>
    </submittedName>
</protein>
<organism evidence="15 16">
    <name type="scientific">Cyberlindnera fabianii</name>
    <name type="common">Yeast</name>
    <name type="synonym">Hansenula fabianii</name>
    <dbReference type="NCBI Taxonomy" id="36022"/>
    <lineage>
        <taxon>Eukaryota</taxon>
        <taxon>Fungi</taxon>
        <taxon>Dikarya</taxon>
        <taxon>Ascomycota</taxon>
        <taxon>Saccharomycotina</taxon>
        <taxon>Saccharomycetes</taxon>
        <taxon>Phaffomycetales</taxon>
        <taxon>Phaffomycetaceae</taxon>
        <taxon>Cyberlindnera</taxon>
    </lineage>
</organism>
<dbReference type="Gene3D" id="3.30.1600.10">
    <property type="entry name" value="SIR2/SIRT2 'Small Domain"/>
    <property type="match status" value="1"/>
</dbReference>
<dbReference type="VEuPathDB" id="FungiDB:BON22_5497"/>
<feature type="binding site" evidence="12">
    <location>
        <position position="296"/>
    </location>
    <ligand>
        <name>Zn(2+)</name>
        <dbReference type="ChEBI" id="CHEBI:29105"/>
    </ligand>
</feature>
<evidence type="ECO:0000256" key="9">
    <source>
        <dbReference type="ARBA" id="ARBA00023027"/>
    </source>
</evidence>
<feature type="region of interest" description="Disordered" evidence="13">
    <location>
        <begin position="1"/>
        <end position="72"/>
    </location>
</feature>
<evidence type="ECO:0000256" key="13">
    <source>
        <dbReference type="SAM" id="MobiDB-lite"/>
    </source>
</evidence>